<dbReference type="CDD" id="cd01925">
    <property type="entry name" value="cyclophilin_CeCYP16-like"/>
    <property type="match status" value="1"/>
</dbReference>
<reference evidence="18" key="3">
    <citation type="submission" date="2014-01" db="EMBL/GenBank/DDBJ databases">
        <title>Evolution of pathogenesis and genome organization in the Tremellales.</title>
        <authorList>
            <person name="Cuomo C."/>
            <person name="Litvintseva A."/>
            <person name="Heitman J."/>
            <person name="Chen Y."/>
            <person name="Sun S."/>
            <person name="Springer D."/>
            <person name="Dromer F."/>
            <person name="Young S."/>
            <person name="Zeng Q."/>
            <person name="Chapman S."/>
            <person name="Gujja S."/>
            <person name="Saif S."/>
            <person name="Birren B."/>
        </authorList>
    </citation>
    <scope>NUCLEOTIDE SEQUENCE</scope>
    <source>
        <strain evidence="18">CBS 10118</strain>
    </source>
</reference>
<reference evidence="19" key="4">
    <citation type="submission" date="2024-02" db="EMBL/GenBank/DDBJ databases">
        <title>Comparative genomics of Cryptococcus and Kwoniella reveals pathogenesis evolution and contrasting modes of karyotype evolution via chromosome fusion or intercentromeric recombination.</title>
        <authorList>
            <person name="Coelho M.A."/>
            <person name="David-Palma M."/>
            <person name="Shea T."/>
            <person name="Bowers K."/>
            <person name="McGinley-Smith S."/>
            <person name="Mohammad A.W."/>
            <person name="Gnirke A."/>
            <person name="Yurkov A.M."/>
            <person name="Nowrousian M."/>
            <person name="Sun S."/>
            <person name="Cuomo C.A."/>
            <person name="Heitman J."/>
        </authorList>
    </citation>
    <scope>NUCLEOTIDE SEQUENCE</scope>
    <source>
        <strain evidence="19">CBS 10118</strain>
    </source>
</reference>
<feature type="compositionally biased region" description="Basic and acidic residues" evidence="16">
    <location>
        <begin position="464"/>
        <end position="473"/>
    </location>
</feature>
<keyword evidence="9" id="KW-0539">Nucleus</keyword>
<evidence type="ECO:0000256" key="7">
    <source>
        <dbReference type="ARBA" id="ARBA00023187"/>
    </source>
</evidence>
<evidence type="ECO:0000256" key="3">
    <source>
        <dbReference type="ARBA" id="ARBA00011524"/>
    </source>
</evidence>
<evidence type="ECO:0000256" key="12">
    <source>
        <dbReference type="ARBA" id="ARBA00067721"/>
    </source>
</evidence>
<dbReference type="EMBL" id="KI894020">
    <property type="protein sequence ID" value="OCF25830.1"/>
    <property type="molecule type" value="Genomic_DNA"/>
</dbReference>
<comment type="subunit">
    <text evidence="3">Associated with the spliceosome.</text>
</comment>
<evidence type="ECO:0000256" key="8">
    <source>
        <dbReference type="ARBA" id="ARBA00023235"/>
    </source>
</evidence>
<dbReference type="InterPro" id="IPR029000">
    <property type="entry name" value="Cyclophilin-like_dom_sf"/>
</dbReference>
<keyword evidence="5" id="KW-0747">Spliceosome</keyword>
<accession>A0A1B9G4A8</accession>
<comment type="subcellular location">
    <subcellularLocation>
        <location evidence="2">Nucleus</location>
    </subcellularLocation>
</comment>
<dbReference type="PROSITE" id="PS50072">
    <property type="entry name" value="CSA_PPIASE_2"/>
    <property type="match status" value="1"/>
</dbReference>
<evidence type="ECO:0000313" key="18">
    <source>
        <dbReference type="EMBL" id="OCF25830.1"/>
    </source>
</evidence>
<dbReference type="VEuPathDB" id="FungiDB:I302_03504"/>
<dbReference type="SUPFAM" id="SSF50891">
    <property type="entry name" value="Cyclophilin-like"/>
    <property type="match status" value="1"/>
</dbReference>
<dbReference type="EC" id="5.2.1.8" evidence="4"/>
<dbReference type="GO" id="GO:0008380">
    <property type="term" value="P:RNA splicing"/>
    <property type="evidence" value="ECO:0007669"/>
    <property type="project" value="UniProtKB-KW"/>
</dbReference>
<feature type="compositionally biased region" description="Basic and acidic residues" evidence="16">
    <location>
        <begin position="277"/>
        <end position="302"/>
    </location>
</feature>
<dbReference type="PRINTS" id="PR00153">
    <property type="entry name" value="CSAPPISMRASE"/>
</dbReference>
<dbReference type="GO" id="GO:0003755">
    <property type="term" value="F:peptidyl-prolyl cis-trans isomerase activity"/>
    <property type="evidence" value="ECO:0007669"/>
    <property type="project" value="UniProtKB-KW"/>
</dbReference>
<evidence type="ECO:0000313" key="20">
    <source>
        <dbReference type="Proteomes" id="UP000092730"/>
    </source>
</evidence>
<evidence type="ECO:0000256" key="4">
    <source>
        <dbReference type="ARBA" id="ARBA00013194"/>
    </source>
</evidence>
<dbReference type="AlphaFoldDB" id="A0A1B9G4A8"/>
<feature type="compositionally biased region" description="Acidic residues" evidence="16">
    <location>
        <begin position="412"/>
        <end position="423"/>
    </location>
</feature>
<keyword evidence="5" id="KW-0507">mRNA processing</keyword>
<keyword evidence="8 18" id="KW-0413">Isomerase</keyword>
<dbReference type="Gene3D" id="2.40.100.10">
    <property type="entry name" value="Cyclophilin-like"/>
    <property type="match status" value="1"/>
</dbReference>
<dbReference type="KEGG" id="kbi:30207903"/>
<dbReference type="GeneID" id="30207903"/>
<feature type="region of interest" description="Disordered" evidence="16">
    <location>
        <begin position="460"/>
        <end position="486"/>
    </location>
</feature>
<evidence type="ECO:0000256" key="15">
    <source>
        <dbReference type="ARBA" id="ARBA00083804"/>
    </source>
</evidence>
<evidence type="ECO:0000256" key="1">
    <source>
        <dbReference type="ARBA" id="ARBA00000971"/>
    </source>
</evidence>
<dbReference type="FunFam" id="2.40.100.10:FF:000007">
    <property type="entry name" value="Peptidyl-prolyl cis-trans isomerase CWC27 homolog"/>
    <property type="match status" value="1"/>
</dbReference>
<comment type="catalytic activity">
    <reaction evidence="1">
        <text>[protein]-peptidylproline (omega=180) = [protein]-peptidylproline (omega=0)</text>
        <dbReference type="Rhea" id="RHEA:16237"/>
        <dbReference type="Rhea" id="RHEA-COMP:10747"/>
        <dbReference type="Rhea" id="RHEA-COMP:10748"/>
        <dbReference type="ChEBI" id="CHEBI:83833"/>
        <dbReference type="ChEBI" id="CHEBI:83834"/>
        <dbReference type="EC" id="5.2.1.8"/>
    </reaction>
</comment>
<sequence length="486" mass="54865">MSHTYVPSTVITFCFDQSPATNGKVIIDTTAGEIEVELWGKECPKAVRNFLALSMEGYYDGVIFHRVVPGFIIQSGDPTGTGMGGESFYGEPFQDEIHPRLRFNRRGLMGMANNSKRHTNTSQFFFTLDKAEELTNKHTLFGKIVGNTIYNVMSIGNLDIDSEEKPLVPPKIRGVRIIENPFDDIVPRITASERRAQQQARLEAKKELEFRQKRAKAKKNTGLLSFGDSEEIPETEVKVKKKGMTRQDLLDPTDSAPAKPLESFVEVPDSLKNLGDSSKKEKEKKAAVDLKAIREQHEREKAGSSASRQAEIKRMEEDLRRLKKRTGNASDSDSDSEGRSKRHKGPSVLEQELAKYSKNRGRAAAKHGSKRGRRDEEDDILKEMSKFSSKVAKAAPDGDEDEDEDRPRDGDEQAGEDDLEVDDDVGWMKHSLKFLVDEKELTRRAEEEYSVIDPRAKARQLAENTRREKEGHRKGMRTAADVGRRR</sequence>
<feature type="compositionally biased region" description="Basic and acidic residues" evidence="16">
    <location>
        <begin position="310"/>
        <end position="320"/>
    </location>
</feature>
<evidence type="ECO:0000256" key="14">
    <source>
        <dbReference type="ARBA" id="ARBA00082698"/>
    </source>
</evidence>
<keyword evidence="7" id="KW-0508">mRNA splicing</keyword>
<evidence type="ECO:0000256" key="5">
    <source>
        <dbReference type="ARBA" id="ARBA00022728"/>
    </source>
</evidence>
<feature type="domain" description="PPIase cyclophilin-type" evidence="17">
    <location>
        <begin position="28"/>
        <end position="177"/>
    </location>
</feature>
<dbReference type="STRING" id="1296100.A0A1B9G4A8"/>
<dbReference type="OrthoDB" id="442970at2759"/>
<dbReference type="PANTHER" id="PTHR45625:SF6">
    <property type="entry name" value="SPLICEOSOME-ASSOCIATED PROTEIN CWC27 HOMOLOG"/>
    <property type="match status" value="1"/>
</dbReference>
<evidence type="ECO:0000256" key="10">
    <source>
        <dbReference type="ARBA" id="ARBA00038509"/>
    </source>
</evidence>
<keyword evidence="6" id="KW-0697">Rotamase</keyword>
<evidence type="ECO:0000313" key="19">
    <source>
        <dbReference type="EMBL" id="WVW78177.1"/>
    </source>
</evidence>
<dbReference type="PANTHER" id="PTHR45625">
    <property type="entry name" value="PEPTIDYL-PROLYL CIS-TRANS ISOMERASE-RELATED"/>
    <property type="match status" value="1"/>
</dbReference>
<keyword evidence="20" id="KW-1185">Reference proteome</keyword>
<protein>
    <recommendedName>
        <fullName evidence="13">Peptidyl-prolyl isomerase CWC27</fullName>
        <ecNumber evidence="4">5.2.1.8</ecNumber>
    </recommendedName>
    <alternativeName>
        <fullName evidence="12">Peptidyl-prolyl isomerase cwc27</fullName>
    </alternativeName>
    <alternativeName>
        <fullName evidence="14 15">Rotamase CWC27</fullName>
    </alternativeName>
</protein>
<feature type="compositionally biased region" description="Basic residues" evidence="16">
    <location>
        <begin position="357"/>
        <end position="372"/>
    </location>
</feature>
<reference evidence="19" key="2">
    <citation type="submission" date="2013-07" db="EMBL/GenBank/DDBJ databases">
        <authorList>
            <consortium name="The Broad Institute Genome Sequencing Platform"/>
            <person name="Cuomo C."/>
            <person name="Litvintseva A."/>
            <person name="Chen Y."/>
            <person name="Heitman J."/>
            <person name="Sun S."/>
            <person name="Springer D."/>
            <person name="Dromer F."/>
            <person name="Young S.K."/>
            <person name="Zeng Q."/>
            <person name="Gargeya S."/>
            <person name="Fitzgerald M."/>
            <person name="Abouelleil A."/>
            <person name="Alvarado L."/>
            <person name="Berlin A.M."/>
            <person name="Chapman S.B."/>
            <person name="Dewar J."/>
            <person name="Goldberg J."/>
            <person name="Griggs A."/>
            <person name="Gujja S."/>
            <person name="Hansen M."/>
            <person name="Howarth C."/>
            <person name="Imamovic A."/>
            <person name="Larimer J."/>
            <person name="McCowan C."/>
            <person name="Murphy C."/>
            <person name="Pearson M."/>
            <person name="Priest M."/>
            <person name="Roberts A."/>
            <person name="Saif S."/>
            <person name="Shea T."/>
            <person name="Sykes S."/>
            <person name="Wortman J."/>
            <person name="Nusbaum C."/>
            <person name="Birren B."/>
        </authorList>
    </citation>
    <scope>NUCLEOTIDE SEQUENCE</scope>
    <source>
        <strain evidence="19">CBS 10118</strain>
    </source>
</reference>
<evidence type="ECO:0000256" key="11">
    <source>
        <dbReference type="ARBA" id="ARBA00055615"/>
    </source>
</evidence>
<comment type="function">
    <text evidence="11">PPIases accelerate the folding of proteins. It catalyzes the cis-trans isomerization of proline imidic peptide bonds in oligopeptides. Involved in pre-mRNA splicing.</text>
</comment>
<evidence type="ECO:0000256" key="16">
    <source>
        <dbReference type="SAM" id="MobiDB-lite"/>
    </source>
</evidence>
<dbReference type="EMBL" id="CP144541">
    <property type="protein sequence ID" value="WVW78177.1"/>
    <property type="molecule type" value="Genomic_DNA"/>
</dbReference>
<gene>
    <name evidence="18" type="ORF">I302_03504</name>
    <name evidence="19" type="ORF">I302_100128</name>
</gene>
<comment type="similarity">
    <text evidence="10">Belongs to the cyclophilin-type PPIase family. CWC27 subfamily.</text>
</comment>
<name>A0A1B9G4A8_9TREE</name>
<dbReference type="Pfam" id="PF00160">
    <property type="entry name" value="Pro_isomerase"/>
    <property type="match status" value="1"/>
</dbReference>
<evidence type="ECO:0000256" key="13">
    <source>
        <dbReference type="ARBA" id="ARBA00071024"/>
    </source>
</evidence>
<evidence type="ECO:0000256" key="6">
    <source>
        <dbReference type="ARBA" id="ARBA00023110"/>
    </source>
</evidence>
<evidence type="ECO:0000256" key="9">
    <source>
        <dbReference type="ARBA" id="ARBA00023242"/>
    </source>
</evidence>
<dbReference type="RefSeq" id="XP_019046900.1">
    <property type="nucleotide sequence ID" value="XM_019190152.1"/>
</dbReference>
<reference evidence="18" key="1">
    <citation type="submission" date="2013-07" db="EMBL/GenBank/DDBJ databases">
        <title>The Genome Sequence of Cryptococcus bestiolae CBS10118.</title>
        <authorList>
            <consortium name="The Broad Institute Genome Sequencing Platform"/>
            <person name="Cuomo C."/>
            <person name="Litvintseva A."/>
            <person name="Chen Y."/>
            <person name="Heitman J."/>
            <person name="Sun S."/>
            <person name="Springer D."/>
            <person name="Dromer F."/>
            <person name="Young S.K."/>
            <person name="Zeng Q."/>
            <person name="Gargeya S."/>
            <person name="Fitzgerald M."/>
            <person name="Abouelleil A."/>
            <person name="Alvarado L."/>
            <person name="Berlin A.M."/>
            <person name="Chapman S.B."/>
            <person name="Dewar J."/>
            <person name="Goldberg J."/>
            <person name="Griggs A."/>
            <person name="Gujja S."/>
            <person name="Hansen M."/>
            <person name="Howarth C."/>
            <person name="Imamovic A."/>
            <person name="Larimer J."/>
            <person name="McCowan C."/>
            <person name="Murphy C."/>
            <person name="Pearson M."/>
            <person name="Priest M."/>
            <person name="Roberts A."/>
            <person name="Saif S."/>
            <person name="Shea T."/>
            <person name="Sykes S."/>
            <person name="Wortman J."/>
            <person name="Nusbaum C."/>
            <person name="Birren B."/>
        </authorList>
    </citation>
    <scope>NUCLEOTIDE SEQUENCE [LARGE SCALE GENOMIC DNA]</scope>
    <source>
        <strain evidence="18">CBS 10118</strain>
    </source>
</reference>
<dbReference type="GO" id="GO:0071013">
    <property type="term" value="C:catalytic step 2 spliceosome"/>
    <property type="evidence" value="ECO:0007669"/>
    <property type="project" value="TreeGrafter"/>
</dbReference>
<dbReference type="Proteomes" id="UP000092730">
    <property type="component" value="Chromosome 1"/>
</dbReference>
<evidence type="ECO:0000259" key="17">
    <source>
        <dbReference type="PROSITE" id="PS50072"/>
    </source>
</evidence>
<dbReference type="InterPro" id="IPR002130">
    <property type="entry name" value="Cyclophilin-type_PPIase_dom"/>
</dbReference>
<evidence type="ECO:0000256" key="2">
    <source>
        <dbReference type="ARBA" id="ARBA00004123"/>
    </source>
</evidence>
<dbReference type="InterPro" id="IPR044666">
    <property type="entry name" value="Cyclophilin_A-like"/>
</dbReference>
<proteinExistence type="inferred from homology"/>
<organism evidence="18">
    <name type="scientific">Kwoniella bestiolae CBS 10118</name>
    <dbReference type="NCBI Taxonomy" id="1296100"/>
    <lineage>
        <taxon>Eukaryota</taxon>
        <taxon>Fungi</taxon>
        <taxon>Dikarya</taxon>
        <taxon>Basidiomycota</taxon>
        <taxon>Agaricomycotina</taxon>
        <taxon>Tremellomycetes</taxon>
        <taxon>Tremellales</taxon>
        <taxon>Cryptococcaceae</taxon>
        <taxon>Kwoniella</taxon>
    </lineage>
</organism>
<feature type="region of interest" description="Disordered" evidence="16">
    <location>
        <begin position="235"/>
        <end position="423"/>
    </location>
</feature>